<comment type="subcellular location">
    <subcellularLocation>
        <location evidence="3">Endoplasmic reticulum membrane</location>
        <topology evidence="3">Peripheral membrane protein</topology>
    </subcellularLocation>
    <subcellularLocation>
        <location evidence="2">Microsome membrane</location>
        <topology evidence="2">Peripheral membrane protein</topology>
    </subcellularLocation>
</comment>
<evidence type="ECO:0000256" key="11">
    <source>
        <dbReference type="ARBA" id="ARBA00023033"/>
    </source>
</evidence>
<dbReference type="Proteomes" id="UP001321473">
    <property type="component" value="Unassembled WGS sequence"/>
</dbReference>
<dbReference type="AlphaFoldDB" id="A0AAQ4E9Y8"/>
<dbReference type="EMBL" id="JARKHS020019558">
    <property type="protein sequence ID" value="KAK8771587.1"/>
    <property type="molecule type" value="Genomic_DNA"/>
</dbReference>
<organism evidence="16 17">
    <name type="scientific">Amblyomma americanum</name>
    <name type="common">Lone star tick</name>
    <dbReference type="NCBI Taxonomy" id="6943"/>
    <lineage>
        <taxon>Eukaryota</taxon>
        <taxon>Metazoa</taxon>
        <taxon>Ecdysozoa</taxon>
        <taxon>Arthropoda</taxon>
        <taxon>Chelicerata</taxon>
        <taxon>Arachnida</taxon>
        <taxon>Acari</taxon>
        <taxon>Parasitiformes</taxon>
        <taxon>Ixodida</taxon>
        <taxon>Ixodoidea</taxon>
        <taxon>Ixodidae</taxon>
        <taxon>Amblyomminae</taxon>
        <taxon>Amblyomma</taxon>
    </lineage>
</organism>
<comment type="caution">
    <text evidence="16">The sequence shown here is derived from an EMBL/GenBank/DDBJ whole genome shotgun (WGS) entry which is preliminary data.</text>
</comment>
<dbReference type="GO" id="GO:0016705">
    <property type="term" value="F:oxidoreductase activity, acting on paired donors, with incorporation or reduction of molecular oxygen"/>
    <property type="evidence" value="ECO:0007669"/>
    <property type="project" value="InterPro"/>
</dbReference>
<evidence type="ECO:0000256" key="15">
    <source>
        <dbReference type="SAM" id="Phobius"/>
    </source>
</evidence>
<dbReference type="GO" id="GO:0020037">
    <property type="term" value="F:heme binding"/>
    <property type="evidence" value="ECO:0007669"/>
    <property type="project" value="InterPro"/>
</dbReference>
<keyword evidence="12 15" id="KW-0472">Membrane</keyword>
<dbReference type="GO" id="GO:0005789">
    <property type="term" value="C:endoplasmic reticulum membrane"/>
    <property type="evidence" value="ECO:0007669"/>
    <property type="project" value="UniProtKB-SubCell"/>
</dbReference>
<dbReference type="Gene3D" id="1.10.630.10">
    <property type="entry name" value="Cytochrome P450"/>
    <property type="match status" value="1"/>
</dbReference>
<reference evidence="16 17" key="1">
    <citation type="journal article" date="2023" name="Arcadia Sci">
        <title>De novo assembly of a long-read Amblyomma americanum tick genome.</title>
        <authorList>
            <person name="Chou S."/>
            <person name="Poskanzer K.E."/>
            <person name="Rollins M."/>
            <person name="Thuy-Boun P.S."/>
        </authorList>
    </citation>
    <scope>NUCLEOTIDE SEQUENCE [LARGE SCALE GENOMIC DNA]</scope>
    <source>
        <strain evidence="16">F_SG_1</strain>
        <tissue evidence="16">Salivary glands</tissue>
    </source>
</reference>
<name>A0AAQ4E9Y8_AMBAM</name>
<dbReference type="FunFam" id="1.10.630.10:FF:000182">
    <property type="entry name" value="Cytochrome P450 3A4"/>
    <property type="match status" value="1"/>
</dbReference>
<keyword evidence="6 13" id="KW-0479">Metal-binding</keyword>
<keyword evidence="8" id="KW-0492">Microsome</keyword>
<evidence type="ECO:0000256" key="10">
    <source>
        <dbReference type="ARBA" id="ARBA00023004"/>
    </source>
</evidence>
<keyword evidence="5 13" id="KW-0349">Heme</keyword>
<keyword evidence="9 14" id="KW-0560">Oxidoreductase</keyword>
<dbReference type="Pfam" id="PF00067">
    <property type="entry name" value="p450"/>
    <property type="match status" value="1"/>
</dbReference>
<evidence type="ECO:0000256" key="14">
    <source>
        <dbReference type="RuleBase" id="RU000461"/>
    </source>
</evidence>
<keyword evidence="17" id="KW-1185">Reference proteome</keyword>
<dbReference type="GO" id="GO:0004497">
    <property type="term" value="F:monooxygenase activity"/>
    <property type="evidence" value="ECO:0007669"/>
    <property type="project" value="UniProtKB-KW"/>
</dbReference>
<evidence type="ECO:0000256" key="12">
    <source>
        <dbReference type="ARBA" id="ARBA00023136"/>
    </source>
</evidence>
<evidence type="ECO:0000256" key="2">
    <source>
        <dbReference type="ARBA" id="ARBA00004174"/>
    </source>
</evidence>
<evidence type="ECO:0000256" key="13">
    <source>
        <dbReference type="PIRSR" id="PIRSR602401-1"/>
    </source>
</evidence>
<dbReference type="PROSITE" id="PS00086">
    <property type="entry name" value="CYTOCHROME_P450"/>
    <property type="match status" value="1"/>
</dbReference>
<evidence type="ECO:0000313" key="16">
    <source>
        <dbReference type="EMBL" id="KAK8771587.1"/>
    </source>
</evidence>
<sequence>MLGVKQALYEMDLSTPSVLGALLTVMVIGVVAWIRERGRQQRLFQRFGIPGPKSSSILFGNWKDFRRDPLEVISEWIQKYGNFFGFYIGELPYIVLSDLEMIKHCFVREAHIFRDRMPMILEVETFKTSLVGLKGDQWKKVRSVMNPSFSGAKMKFMSEIMNGCVNDMLEVLDEGLAQNETCVDVSLMAQGLTMDAIAKCVLAWEPDSQRNPDDPFISSLRKTLTEADTLIFNAAVAFPPFRYVVPWVFPYVTYGKLFARICCRVHDVIRARRSQPEARHVDMLQLMMDEQAKSQDTGEGCEASGREGDGNSGFAITDEHIVSNCFITLAAGFETTAVTLALVLDELARNPMEQEKLYAELASAFPARVAEDISCDQLKSLKRLDMIVSEGLRKNPPLVFFTARMCYEEMTIMGRTIPAGSRLVFPVWNIHHDPKLWPHPEKFDPERFSGDNGNKRHPMAYAPFGIGPRQCLGQKFALLELKTALCKLIRKYEFSLCQGSEATVKLTVPFITICPVKNIALSVKLRNIST</sequence>
<proteinExistence type="inferred from homology"/>
<dbReference type="PANTHER" id="PTHR24292:SF102">
    <property type="entry name" value="CYTOCHROME P450 FAMILY-RELATED"/>
    <property type="match status" value="1"/>
</dbReference>
<dbReference type="PRINTS" id="PR00385">
    <property type="entry name" value="P450"/>
</dbReference>
<evidence type="ECO:0008006" key="18">
    <source>
        <dbReference type="Google" id="ProtNLM"/>
    </source>
</evidence>
<comment type="similarity">
    <text evidence="4 14">Belongs to the cytochrome P450 family.</text>
</comment>
<dbReference type="PRINTS" id="PR00463">
    <property type="entry name" value="EP450I"/>
</dbReference>
<gene>
    <name evidence="16" type="ORF">V5799_025170</name>
</gene>
<feature type="binding site" description="axial binding residue" evidence="13">
    <location>
        <position position="471"/>
    </location>
    <ligand>
        <name>heme</name>
        <dbReference type="ChEBI" id="CHEBI:30413"/>
    </ligand>
    <ligandPart>
        <name>Fe</name>
        <dbReference type="ChEBI" id="CHEBI:18248"/>
    </ligandPart>
</feature>
<comment type="cofactor">
    <cofactor evidence="1 13">
        <name>heme</name>
        <dbReference type="ChEBI" id="CHEBI:30413"/>
    </cofactor>
</comment>
<accession>A0AAQ4E9Y8</accession>
<evidence type="ECO:0000256" key="7">
    <source>
        <dbReference type="ARBA" id="ARBA00022824"/>
    </source>
</evidence>
<keyword evidence="11 14" id="KW-0503">Monooxygenase</keyword>
<keyword evidence="10 13" id="KW-0408">Iron</keyword>
<evidence type="ECO:0000256" key="3">
    <source>
        <dbReference type="ARBA" id="ARBA00004406"/>
    </source>
</evidence>
<keyword evidence="7" id="KW-0256">Endoplasmic reticulum</keyword>
<dbReference type="CDD" id="cd11055">
    <property type="entry name" value="CYP3A-like"/>
    <property type="match status" value="1"/>
</dbReference>
<feature type="transmembrane region" description="Helical" evidence="15">
    <location>
        <begin position="15"/>
        <end position="34"/>
    </location>
</feature>
<evidence type="ECO:0000256" key="5">
    <source>
        <dbReference type="ARBA" id="ARBA00022617"/>
    </source>
</evidence>
<keyword evidence="15" id="KW-1133">Transmembrane helix</keyword>
<evidence type="ECO:0000256" key="9">
    <source>
        <dbReference type="ARBA" id="ARBA00023002"/>
    </source>
</evidence>
<protein>
    <recommendedName>
        <fullName evidence="18">Cytochrome</fullName>
    </recommendedName>
</protein>
<dbReference type="GO" id="GO:0005506">
    <property type="term" value="F:iron ion binding"/>
    <property type="evidence" value="ECO:0007669"/>
    <property type="project" value="InterPro"/>
</dbReference>
<evidence type="ECO:0000256" key="6">
    <source>
        <dbReference type="ARBA" id="ARBA00022723"/>
    </source>
</evidence>
<keyword evidence="15" id="KW-0812">Transmembrane</keyword>
<dbReference type="InterPro" id="IPR001128">
    <property type="entry name" value="Cyt_P450"/>
</dbReference>
<dbReference type="SUPFAM" id="SSF48264">
    <property type="entry name" value="Cytochrome P450"/>
    <property type="match status" value="1"/>
</dbReference>
<dbReference type="PANTHER" id="PTHR24292">
    <property type="entry name" value="CYTOCHROME P450"/>
    <property type="match status" value="1"/>
</dbReference>
<dbReference type="InterPro" id="IPR036396">
    <property type="entry name" value="Cyt_P450_sf"/>
</dbReference>
<dbReference type="InterPro" id="IPR002401">
    <property type="entry name" value="Cyt_P450_E_grp-I"/>
</dbReference>
<evidence type="ECO:0000256" key="4">
    <source>
        <dbReference type="ARBA" id="ARBA00010617"/>
    </source>
</evidence>
<evidence type="ECO:0000256" key="1">
    <source>
        <dbReference type="ARBA" id="ARBA00001971"/>
    </source>
</evidence>
<evidence type="ECO:0000256" key="8">
    <source>
        <dbReference type="ARBA" id="ARBA00022848"/>
    </source>
</evidence>
<dbReference type="InterPro" id="IPR017972">
    <property type="entry name" value="Cyt_P450_CS"/>
</dbReference>
<evidence type="ECO:0000313" key="17">
    <source>
        <dbReference type="Proteomes" id="UP001321473"/>
    </source>
</evidence>
<dbReference type="InterPro" id="IPR050476">
    <property type="entry name" value="Insect_CytP450_Detox"/>
</dbReference>